<proteinExistence type="predicted"/>
<organism evidence="1 2">
    <name type="scientific">Colletotrichum sublineola</name>
    <name type="common">Sorghum anthracnose fungus</name>
    <dbReference type="NCBI Taxonomy" id="1173701"/>
    <lineage>
        <taxon>Eukaryota</taxon>
        <taxon>Fungi</taxon>
        <taxon>Dikarya</taxon>
        <taxon>Ascomycota</taxon>
        <taxon>Pezizomycotina</taxon>
        <taxon>Sordariomycetes</taxon>
        <taxon>Hypocreomycetidae</taxon>
        <taxon>Glomerellales</taxon>
        <taxon>Glomerellaceae</taxon>
        <taxon>Colletotrichum</taxon>
        <taxon>Colletotrichum graminicola species complex</taxon>
    </lineage>
</organism>
<sequence>MALSKAKNIYENQKVRCVLAVTGTSHGYCDDIAANLNPCIIDFATTFTYVHGPFVSPEIRIDLEGTEKRGSRVIKYTIARLTIPVNAIRGTPSITEEGKPCSTDKGHSYPVLSLSVLLEHVVVSKYRRPITPELFKRASAWIKPLIGSGKAGLSVVLETCAVGDSFVKLMSRNYPTEDVRVVDADLGCVVKIKPIDYEQLDWFTTNPSLMCPPNDPIPQTMVFHNDRTRMIRIQASSREEYDLEATKAKFLAKSAHPCLVLPDLSSV</sequence>
<protein>
    <submittedName>
        <fullName evidence="1">Uncharacterized protein</fullName>
    </submittedName>
</protein>
<dbReference type="HOGENOM" id="CLU_986992_0_0_1"/>
<dbReference type="Proteomes" id="UP000027238">
    <property type="component" value="Unassembled WGS sequence"/>
</dbReference>
<dbReference type="OMA" id="HCTAREY"/>
<reference evidence="2" key="1">
    <citation type="journal article" date="2014" name="Genome Announc.">
        <title>Draft genome sequence of Colletotrichum sublineola, a destructive pathogen of cultivated sorghum.</title>
        <authorList>
            <person name="Baroncelli R."/>
            <person name="Sanz-Martin J.M."/>
            <person name="Rech G.E."/>
            <person name="Sukno S.A."/>
            <person name="Thon M.R."/>
        </authorList>
    </citation>
    <scope>NUCLEOTIDE SEQUENCE [LARGE SCALE GENOMIC DNA]</scope>
    <source>
        <strain evidence="2">TX430BB</strain>
    </source>
</reference>
<keyword evidence="2" id="KW-1185">Reference proteome</keyword>
<dbReference type="AlphaFoldDB" id="A0A066XE04"/>
<evidence type="ECO:0000313" key="2">
    <source>
        <dbReference type="Proteomes" id="UP000027238"/>
    </source>
</evidence>
<accession>A0A066XE04</accession>
<comment type="caution">
    <text evidence="1">The sequence shown here is derived from an EMBL/GenBank/DDBJ whole genome shotgun (WGS) entry which is preliminary data.</text>
</comment>
<evidence type="ECO:0000313" key="1">
    <source>
        <dbReference type="EMBL" id="KDN67152.1"/>
    </source>
</evidence>
<dbReference type="OrthoDB" id="4791585at2759"/>
<dbReference type="eggNOG" id="ENOG502RNU2">
    <property type="taxonomic scope" value="Eukaryota"/>
</dbReference>
<name>A0A066XE04_COLSU</name>
<gene>
    <name evidence="1" type="ORF">CSUB01_04073</name>
</gene>
<dbReference type="EMBL" id="JMSE01000840">
    <property type="protein sequence ID" value="KDN67152.1"/>
    <property type="molecule type" value="Genomic_DNA"/>
</dbReference>